<gene>
    <name evidence="1" type="ORF">DAEQUDRAFT_728083</name>
</gene>
<accession>A0A165PJ22</accession>
<reference evidence="1 2" key="1">
    <citation type="journal article" date="2016" name="Mol. Biol. Evol.">
        <title>Comparative Genomics of Early-Diverging Mushroom-Forming Fungi Provides Insights into the Origins of Lignocellulose Decay Capabilities.</title>
        <authorList>
            <person name="Nagy L.G."/>
            <person name="Riley R."/>
            <person name="Tritt A."/>
            <person name="Adam C."/>
            <person name="Daum C."/>
            <person name="Floudas D."/>
            <person name="Sun H."/>
            <person name="Yadav J.S."/>
            <person name="Pangilinan J."/>
            <person name="Larsson K.H."/>
            <person name="Matsuura K."/>
            <person name="Barry K."/>
            <person name="Labutti K."/>
            <person name="Kuo R."/>
            <person name="Ohm R.A."/>
            <person name="Bhattacharya S.S."/>
            <person name="Shirouzu T."/>
            <person name="Yoshinaga Y."/>
            <person name="Martin F.M."/>
            <person name="Grigoriev I.V."/>
            <person name="Hibbett D.S."/>
        </authorList>
    </citation>
    <scope>NUCLEOTIDE SEQUENCE [LARGE SCALE GENOMIC DNA]</scope>
    <source>
        <strain evidence="1 2">L-15889</strain>
    </source>
</reference>
<proteinExistence type="predicted"/>
<sequence length="131" mass="14867">HIICNRFEYAARHPWWHGDLTPLKLAVPDVDSASTIIIYADDRCSRCVLTVHTDCSNLTSLHTYYDPIQVTVATSISDGGISRFVPHLSQRPFAATAYVSLTAVGLFPRMRLSPGKSRHRANYYISWEWDE</sequence>
<dbReference type="AlphaFoldDB" id="A0A165PJ22"/>
<dbReference type="EMBL" id="KV429068">
    <property type="protein sequence ID" value="KZT68270.1"/>
    <property type="molecule type" value="Genomic_DNA"/>
</dbReference>
<evidence type="ECO:0000313" key="1">
    <source>
        <dbReference type="EMBL" id="KZT68270.1"/>
    </source>
</evidence>
<keyword evidence="2" id="KW-1185">Reference proteome</keyword>
<organism evidence="1 2">
    <name type="scientific">Daedalea quercina L-15889</name>
    <dbReference type="NCBI Taxonomy" id="1314783"/>
    <lineage>
        <taxon>Eukaryota</taxon>
        <taxon>Fungi</taxon>
        <taxon>Dikarya</taxon>
        <taxon>Basidiomycota</taxon>
        <taxon>Agaricomycotina</taxon>
        <taxon>Agaricomycetes</taxon>
        <taxon>Polyporales</taxon>
        <taxon>Fomitopsis</taxon>
    </lineage>
</organism>
<protein>
    <submittedName>
        <fullName evidence="1">Uncharacterized protein</fullName>
    </submittedName>
</protein>
<evidence type="ECO:0000313" key="2">
    <source>
        <dbReference type="Proteomes" id="UP000076727"/>
    </source>
</evidence>
<feature type="non-terminal residue" evidence="1">
    <location>
        <position position="1"/>
    </location>
</feature>
<dbReference type="Proteomes" id="UP000076727">
    <property type="component" value="Unassembled WGS sequence"/>
</dbReference>
<name>A0A165PJ22_9APHY</name>